<evidence type="ECO:0000256" key="2">
    <source>
        <dbReference type="ARBA" id="ARBA00009809"/>
    </source>
</evidence>
<keyword evidence="4" id="KW-0732">Signal</keyword>
<sequence length="1008" mass="110282">MKLSSFENENPVSSAWPIQDNGLQKAIQWDHYSIVINGERLFLFGGEMHPFRLPVPELWEDILQKIKAMGMRMVSIYTHWGFHAPVPGKVDFETGAHNLTRFLEMAKEVGLYVLVRSGPYINGELSAGGMPLWVTTGAYGDLRSNGTEFTDAWTPYQDGMAKLVRPFQLTEGGTVIMYQIENEYGNQWRNVNSKTPNLQAISYMEKLEENARKNGIVVPTIHNAAGQNPKAWSTDYDTVGAGGNVDLYGLDSYPQCWSCVLANCGTNSPPFAVSNYFDHFEQVAPNQPPFMPEFQGGAMNPWDGPAGGCTEKTGRDFVNFYYRDNIAQRVTILNLYMIYGGTNWGWLAAPFVGSSYDYSGAIAEDRSIGTKFYEVKNLGLFTRVADELATTDRIGTGTTAYTNNSAIFTTELRNPNTKAGFYILRHVDTASDSSEVFVLHIQTSVGNLTVPQIGMGPASINGNEVKIFVNDFHFGNNTLIYSTAEVLTYSVIDGRPILVLWLSAGLSAEFYLQGAINATVVQTTEGQWATIDKRDKGVIVGWIQRDKMIVVDFDNGVRVLLLDRNLAYKLWAPALTKNPRVAVNETALVFGPYLVRSATVAGEIISINGDANEATYLEVFTSSAVSVIKWNGKYHPTWKTAYGALRTDIRGRTPVELPKLGPWKSHDSLPERHPEYSDTGIAWVNANHTTTPSKTKGTVPYLFADEYGFHTGIRLWRGYFSANTAATGVFLNVQGGSAHGWSAFLNGKLLGSFLGNASTAAASLTLSFANSTLPKDKPNVLLVMHDDTGHDEGNGAVNVRGILNATLLGGSGSGVKAPTFTLWKVAGTAGGSDLKKGSVDPVRTYYNEGGLTAERLGWHLPGFDDSSWPSTTNSSHSPRAGFTGAGVQFYRTVVTLDIPATMDVSLGFRFTPVDPAKVGYRVYLYVNGYQYGRYYPSIASENMFPVPVGVLDYGGDNVVGLAVWALTEDGARVDVELVTQVAVASSFGKRFDGGYLRPGWDGGRLDYV</sequence>
<dbReference type="InterPro" id="IPR018954">
    <property type="entry name" value="Betagal_dom2"/>
</dbReference>
<feature type="domain" description="Beta-galactosidase" evidence="9">
    <location>
        <begin position="387"/>
        <end position="570"/>
    </location>
</feature>
<dbReference type="PRINTS" id="PR00742">
    <property type="entry name" value="GLHYDRLASE35"/>
</dbReference>
<dbReference type="Gene3D" id="3.20.20.80">
    <property type="entry name" value="Glycosidases"/>
    <property type="match status" value="1"/>
</dbReference>
<name>A0AA39XMQ8_9PEZI</name>
<dbReference type="FunFam" id="3.20.20.80:FF:000040">
    <property type="entry name" value="Beta-galactosidase A"/>
    <property type="match status" value="1"/>
</dbReference>
<comment type="catalytic activity">
    <reaction evidence="1">
        <text>Hydrolysis of terminal non-reducing beta-D-galactose residues in beta-D-galactosides.</text>
        <dbReference type="EC" id="3.2.1.23"/>
    </reaction>
</comment>
<evidence type="ECO:0000256" key="7">
    <source>
        <dbReference type="ARBA" id="ARBA00023295"/>
    </source>
</evidence>
<dbReference type="AlphaFoldDB" id="A0AA39XMQ8"/>
<dbReference type="InterPro" id="IPR036833">
    <property type="entry name" value="BetaGal_dom3_sf"/>
</dbReference>
<dbReference type="SMART" id="SM01029">
    <property type="entry name" value="BetaGal_dom2"/>
    <property type="match status" value="1"/>
</dbReference>
<evidence type="ECO:0000256" key="5">
    <source>
        <dbReference type="ARBA" id="ARBA00022801"/>
    </source>
</evidence>
<accession>A0AA39XMQ8</accession>
<evidence type="ECO:0000256" key="8">
    <source>
        <dbReference type="RuleBase" id="RU003679"/>
    </source>
</evidence>
<dbReference type="PANTHER" id="PTHR23421">
    <property type="entry name" value="BETA-GALACTOSIDASE RELATED"/>
    <property type="match status" value="1"/>
</dbReference>
<dbReference type="InterPro" id="IPR008979">
    <property type="entry name" value="Galactose-bd-like_sf"/>
</dbReference>
<dbReference type="SUPFAM" id="SSF49785">
    <property type="entry name" value="Galactose-binding domain-like"/>
    <property type="match status" value="2"/>
</dbReference>
<dbReference type="SUPFAM" id="SSF117100">
    <property type="entry name" value="Beta-galactosidase LacA, domain 3"/>
    <property type="match status" value="1"/>
</dbReference>
<dbReference type="Proteomes" id="UP001174934">
    <property type="component" value="Unassembled WGS sequence"/>
</dbReference>
<dbReference type="Gene3D" id="2.102.20.10">
    <property type="entry name" value="Beta-galactosidase, domain 2"/>
    <property type="match status" value="1"/>
</dbReference>
<dbReference type="Pfam" id="PF13363">
    <property type="entry name" value="BetaGal_dom3"/>
    <property type="match status" value="1"/>
</dbReference>
<keyword evidence="11" id="KW-1185">Reference proteome</keyword>
<dbReference type="EMBL" id="JAULSR010000001">
    <property type="protein sequence ID" value="KAK0636102.1"/>
    <property type="molecule type" value="Genomic_DNA"/>
</dbReference>
<evidence type="ECO:0000256" key="4">
    <source>
        <dbReference type="ARBA" id="ARBA00022729"/>
    </source>
</evidence>
<evidence type="ECO:0000256" key="1">
    <source>
        <dbReference type="ARBA" id="ARBA00001412"/>
    </source>
</evidence>
<dbReference type="GO" id="GO:0004565">
    <property type="term" value="F:beta-galactosidase activity"/>
    <property type="evidence" value="ECO:0007669"/>
    <property type="project" value="UniProtKB-EC"/>
</dbReference>
<dbReference type="InterPro" id="IPR031330">
    <property type="entry name" value="Gly_Hdrlase_35_cat"/>
</dbReference>
<keyword evidence="5 10" id="KW-0378">Hydrolase</keyword>
<reference evidence="10" key="1">
    <citation type="submission" date="2023-06" db="EMBL/GenBank/DDBJ databases">
        <title>Genome-scale phylogeny and comparative genomics of the fungal order Sordariales.</title>
        <authorList>
            <consortium name="Lawrence Berkeley National Laboratory"/>
            <person name="Hensen N."/>
            <person name="Bonometti L."/>
            <person name="Westerberg I."/>
            <person name="Brannstrom I.O."/>
            <person name="Guillou S."/>
            <person name="Cros-Aarteil S."/>
            <person name="Calhoun S."/>
            <person name="Haridas S."/>
            <person name="Kuo A."/>
            <person name="Mondo S."/>
            <person name="Pangilinan J."/>
            <person name="Riley R."/>
            <person name="LaButti K."/>
            <person name="Andreopoulos B."/>
            <person name="Lipzen A."/>
            <person name="Chen C."/>
            <person name="Yanf M."/>
            <person name="Daum C."/>
            <person name="Ng V."/>
            <person name="Clum A."/>
            <person name="Steindorff A."/>
            <person name="Ohm R."/>
            <person name="Martin F."/>
            <person name="Silar P."/>
            <person name="Natvig D."/>
            <person name="Lalanne C."/>
            <person name="Gautier V."/>
            <person name="Ament-velasquez S.L."/>
            <person name="Kruys A."/>
            <person name="Hutchinson M.I."/>
            <person name="Powell A.J."/>
            <person name="Barry K."/>
            <person name="Miller A.N."/>
            <person name="Grigoriev I.V."/>
            <person name="Debuchy R."/>
            <person name="Gladieux P."/>
            <person name="Thoren M.H."/>
            <person name="Johannesson H."/>
        </authorList>
    </citation>
    <scope>NUCLEOTIDE SEQUENCE</scope>
    <source>
        <strain evidence="10">SMH3391-2</strain>
    </source>
</reference>
<evidence type="ECO:0000313" key="11">
    <source>
        <dbReference type="Proteomes" id="UP001174934"/>
    </source>
</evidence>
<dbReference type="Pfam" id="PF13364">
    <property type="entry name" value="BetaGal_ABD2"/>
    <property type="match status" value="2"/>
</dbReference>
<dbReference type="InterPro" id="IPR025972">
    <property type="entry name" value="BetaGal_dom3"/>
</dbReference>
<dbReference type="EC" id="3.2.1.23" evidence="3"/>
<keyword evidence="6" id="KW-0325">Glycoprotein</keyword>
<proteinExistence type="inferred from homology"/>
<gene>
    <name evidence="10" type="ORF">B0T17DRAFT_604978</name>
</gene>
<dbReference type="SUPFAM" id="SSF51011">
    <property type="entry name" value="Glycosyl hydrolase domain"/>
    <property type="match status" value="1"/>
</dbReference>
<dbReference type="InterPro" id="IPR037110">
    <property type="entry name" value="Betagal_dom2_sf"/>
</dbReference>
<evidence type="ECO:0000313" key="10">
    <source>
        <dbReference type="EMBL" id="KAK0636102.1"/>
    </source>
</evidence>
<evidence type="ECO:0000256" key="6">
    <source>
        <dbReference type="ARBA" id="ARBA00023180"/>
    </source>
</evidence>
<dbReference type="Pfam" id="PF01301">
    <property type="entry name" value="Glyco_hydro_35"/>
    <property type="match status" value="1"/>
</dbReference>
<dbReference type="InterPro" id="IPR017853">
    <property type="entry name" value="GH"/>
</dbReference>
<dbReference type="InterPro" id="IPR025300">
    <property type="entry name" value="BetaGal_jelly_roll_dom"/>
</dbReference>
<evidence type="ECO:0000259" key="9">
    <source>
        <dbReference type="SMART" id="SM01029"/>
    </source>
</evidence>
<dbReference type="SUPFAM" id="SSF51445">
    <property type="entry name" value="(Trans)glycosidases"/>
    <property type="match status" value="1"/>
</dbReference>
<comment type="caution">
    <text evidence="10">The sequence shown here is derived from an EMBL/GenBank/DDBJ whole genome shotgun (WGS) entry which is preliminary data.</text>
</comment>
<dbReference type="Gene3D" id="2.60.120.260">
    <property type="entry name" value="Galactose-binding domain-like"/>
    <property type="match status" value="2"/>
</dbReference>
<keyword evidence="7" id="KW-0326">Glycosidase</keyword>
<dbReference type="FunFam" id="2.102.20.10:FF:000001">
    <property type="entry name" value="Beta-galactosidase A"/>
    <property type="match status" value="1"/>
</dbReference>
<dbReference type="GO" id="GO:0005975">
    <property type="term" value="P:carbohydrate metabolic process"/>
    <property type="evidence" value="ECO:0007669"/>
    <property type="project" value="InterPro"/>
</dbReference>
<evidence type="ECO:0000256" key="3">
    <source>
        <dbReference type="ARBA" id="ARBA00012756"/>
    </source>
</evidence>
<dbReference type="Gene3D" id="2.60.390.10">
    <property type="entry name" value="Beta-galactosidase, domain 3"/>
    <property type="match status" value="1"/>
</dbReference>
<comment type="similarity">
    <text evidence="2 8">Belongs to the glycosyl hydrolase 35 family.</text>
</comment>
<organism evidence="10 11">
    <name type="scientific">Bombardia bombarda</name>
    <dbReference type="NCBI Taxonomy" id="252184"/>
    <lineage>
        <taxon>Eukaryota</taxon>
        <taxon>Fungi</taxon>
        <taxon>Dikarya</taxon>
        <taxon>Ascomycota</taxon>
        <taxon>Pezizomycotina</taxon>
        <taxon>Sordariomycetes</taxon>
        <taxon>Sordariomycetidae</taxon>
        <taxon>Sordariales</taxon>
        <taxon>Lasiosphaeriaceae</taxon>
        <taxon>Bombardia</taxon>
    </lineage>
</organism>
<dbReference type="InterPro" id="IPR001944">
    <property type="entry name" value="Glycoside_Hdrlase_35"/>
</dbReference>
<protein>
    <recommendedName>
        <fullName evidence="3">beta-galactosidase</fullName>
        <ecNumber evidence="3">3.2.1.23</ecNumber>
    </recommendedName>
</protein>
<dbReference type="Pfam" id="PF10435">
    <property type="entry name" value="BetaGal_dom2"/>
    <property type="match status" value="1"/>
</dbReference>